<keyword evidence="2" id="KW-1185">Reference proteome</keyword>
<dbReference type="Proteomes" id="UP000241868">
    <property type="component" value="Unassembled WGS sequence"/>
</dbReference>
<comment type="caution">
    <text evidence="1">The sequence shown here is derived from an EMBL/GenBank/DDBJ whole genome shotgun (WGS) entry which is preliminary data.</text>
</comment>
<dbReference type="EMBL" id="PXYY01000104">
    <property type="protein sequence ID" value="PSJ79483.1"/>
    <property type="molecule type" value="Genomic_DNA"/>
</dbReference>
<name>A0A2P7TXV5_9NEIS</name>
<evidence type="ECO:0000313" key="2">
    <source>
        <dbReference type="Proteomes" id="UP000241868"/>
    </source>
</evidence>
<evidence type="ECO:0000313" key="1">
    <source>
        <dbReference type="EMBL" id="PSJ79483.1"/>
    </source>
</evidence>
<accession>A0A2P7TXV5</accession>
<sequence length="59" mass="6495">MRVLGWGDTCYTGGIYIFACRFYGGSSPGCFDGKKGAFYKHWQKTANALLFAFVNPFAG</sequence>
<reference evidence="1 2" key="1">
    <citation type="submission" date="2018-03" db="EMBL/GenBank/DDBJ databases">
        <title>Neisseria weixii sp. nov., isolated from the intestinal contents of Tibetan Plateau pika (Ochotona curzoniae) in Yushu, Qinghai Province, China.</title>
        <authorList>
            <person name="Gui Z."/>
        </authorList>
    </citation>
    <scope>NUCLEOTIDE SEQUENCE [LARGE SCALE GENOMIC DNA]</scope>
    <source>
        <strain evidence="1 2">ATCC 51483</strain>
    </source>
</reference>
<dbReference type="AlphaFoldDB" id="A0A2P7TXV5"/>
<gene>
    <name evidence="1" type="ORF">C7N83_11975</name>
</gene>
<organism evidence="1 2">
    <name type="scientific">Neisseria iguanae</name>
    <dbReference type="NCBI Taxonomy" id="90242"/>
    <lineage>
        <taxon>Bacteria</taxon>
        <taxon>Pseudomonadati</taxon>
        <taxon>Pseudomonadota</taxon>
        <taxon>Betaproteobacteria</taxon>
        <taxon>Neisseriales</taxon>
        <taxon>Neisseriaceae</taxon>
        <taxon>Neisseria</taxon>
    </lineage>
</organism>
<proteinExistence type="predicted"/>
<protein>
    <submittedName>
        <fullName evidence="1">Uncharacterized protein</fullName>
    </submittedName>
</protein>